<dbReference type="OrthoDB" id="4304at2"/>
<protein>
    <submittedName>
        <fullName evidence="1">Uncharacterized protein DUF1850</fullName>
    </submittedName>
</protein>
<dbReference type="RefSeq" id="WP_097073540.1">
    <property type="nucleotide sequence ID" value="NZ_OBMQ01000006.1"/>
</dbReference>
<name>A0A285SW23_9BACL</name>
<proteinExistence type="predicted"/>
<evidence type="ECO:0000313" key="1">
    <source>
        <dbReference type="EMBL" id="SOC10701.1"/>
    </source>
</evidence>
<keyword evidence="2" id="KW-1185">Reference proteome</keyword>
<reference evidence="2" key="1">
    <citation type="submission" date="2017-08" db="EMBL/GenBank/DDBJ databases">
        <authorList>
            <person name="Varghese N."/>
            <person name="Submissions S."/>
        </authorList>
    </citation>
    <scope>NUCLEOTIDE SEQUENCE [LARGE SCALE GENOMIC DNA]</scope>
    <source>
        <strain evidence="2">JC22</strain>
    </source>
</reference>
<accession>A0A285SW23</accession>
<dbReference type="AlphaFoldDB" id="A0A285SW23"/>
<evidence type="ECO:0000313" key="2">
    <source>
        <dbReference type="Proteomes" id="UP000219636"/>
    </source>
</evidence>
<dbReference type="InterPro" id="IPR015001">
    <property type="entry name" value="DUF1850"/>
</dbReference>
<dbReference type="Proteomes" id="UP000219636">
    <property type="component" value="Unassembled WGS sequence"/>
</dbReference>
<sequence>MKRVAIVIVILLGIVTTIFVFLPMDSVFSFTETRSSQPQKIYINILDENEFQIRYTHSIHLTDVLENYEITKAKNLKLVSMEYEDVSIGMPAYAEEGETLAYEDGRYILSYENKVLSDFTIYIGNIDVDLFFIYDQQSYNLKTYLKRGKSYLFQVERVSLFEKWKGAVIGYGKT</sequence>
<organism evidence="1 2">
    <name type="scientific">Ureibacillus xyleni</name>
    <dbReference type="NCBI Taxonomy" id="614648"/>
    <lineage>
        <taxon>Bacteria</taxon>
        <taxon>Bacillati</taxon>
        <taxon>Bacillota</taxon>
        <taxon>Bacilli</taxon>
        <taxon>Bacillales</taxon>
        <taxon>Caryophanaceae</taxon>
        <taxon>Ureibacillus</taxon>
    </lineage>
</organism>
<gene>
    <name evidence="1" type="ORF">SAMN05880501_10630</name>
</gene>
<dbReference type="Pfam" id="PF08905">
    <property type="entry name" value="DUF1850"/>
    <property type="match status" value="1"/>
</dbReference>
<dbReference type="EMBL" id="OBMQ01000006">
    <property type="protein sequence ID" value="SOC10701.1"/>
    <property type="molecule type" value="Genomic_DNA"/>
</dbReference>